<evidence type="ECO:0000259" key="1">
    <source>
        <dbReference type="Pfam" id="PF01975"/>
    </source>
</evidence>
<feature type="domain" description="Survival protein SurE-like phosphatase/nucleotidase" evidence="1">
    <location>
        <begin position="3"/>
        <end position="216"/>
    </location>
</feature>
<proteinExistence type="predicted"/>
<dbReference type="OrthoDB" id="202825at2759"/>
<dbReference type="GO" id="GO:0000932">
    <property type="term" value="C:P-body"/>
    <property type="evidence" value="ECO:0007669"/>
    <property type="project" value="TreeGrafter"/>
</dbReference>
<dbReference type="SUPFAM" id="SSF56059">
    <property type="entry name" value="Glutathione synthetase ATP-binding domain-like"/>
    <property type="match status" value="1"/>
</dbReference>
<organism evidence="2 3">
    <name type="scientific">Scheffersomyces spartinae</name>
    <dbReference type="NCBI Taxonomy" id="45513"/>
    <lineage>
        <taxon>Eukaryota</taxon>
        <taxon>Fungi</taxon>
        <taxon>Dikarya</taxon>
        <taxon>Ascomycota</taxon>
        <taxon>Saccharomycotina</taxon>
        <taxon>Pichiomycetes</taxon>
        <taxon>Debaryomycetaceae</taxon>
        <taxon>Scheffersomyces</taxon>
    </lineage>
</organism>
<dbReference type="EMBL" id="JAHMUF010000010">
    <property type="protein sequence ID" value="KAG7193692.1"/>
    <property type="molecule type" value="Genomic_DNA"/>
</dbReference>
<keyword evidence="3" id="KW-1185">Reference proteome</keyword>
<dbReference type="InterPro" id="IPR027746">
    <property type="entry name" value="TTL"/>
</dbReference>
<comment type="caution">
    <text evidence="2">The sequence shown here is derived from an EMBL/GenBank/DDBJ whole genome shotgun (WGS) entry which is preliminary data.</text>
</comment>
<dbReference type="GeneID" id="66113753"/>
<dbReference type="RefSeq" id="XP_043049240.1">
    <property type="nucleotide sequence ID" value="XM_043191228.1"/>
</dbReference>
<reference evidence="2" key="1">
    <citation type="submission" date="2021-03" db="EMBL/GenBank/DDBJ databases">
        <authorList>
            <person name="Palmer J.M."/>
        </authorList>
    </citation>
    <scope>NUCLEOTIDE SEQUENCE</scope>
    <source>
        <strain evidence="2">ARV_011</strain>
    </source>
</reference>
<dbReference type="PANTHER" id="PTHR47551">
    <property type="entry name" value="TUBULIN--TYROSINE LIGASE PBY1-RELATED"/>
    <property type="match status" value="1"/>
</dbReference>
<dbReference type="Proteomes" id="UP000790833">
    <property type="component" value="Unassembled WGS sequence"/>
</dbReference>
<dbReference type="InterPro" id="IPR004344">
    <property type="entry name" value="TTL/TTLL_fam"/>
</dbReference>
<dbReference type="NCBIfam" id="TIGR00087">
    <property type="entry name" value="surE"/>
    <property type="match status" value="1"/>
</dbReference>
<accession>A0A9P8AHT0</accession>
<dbReference type="PANTHER" id="PTHR47551:SF1">
    <property type="entry name" value="TUBULIN--TYROSINE LIGASE PBY1-RELATED"/>
    <property type="match status" value="1"/>
</dbReference>
<dbReference type="InterPro" id="IPR002828">
    <property type="entry name" value="SurE-like_Pase/nucleotidase"/>
</dbReference>
<dbReference type="Pfam" id="PF01975">
    <property type="entry name" value="SurE"/>
    <property type="match status" value="1"/>
</dbReference>
<evidence type="ECO:0000313" key="3">
    <source>
        <dbReference type="Proteomes" id="UP000790833"/>
    </source>
</evidence>
<dbReference type="GO" id="GO:0016787">
    <property type="term" value="F:hydrolase activity"/>
    <property type="evidence" value="ECO:0007669"/>
    <property type="project" value="InterPro"/>
</dbReference>
<dbReference type="AlphaFoldDB" id="A0A9P8AHT0"/>
<dbReference type="PROSITE" id="PS51221">
    <property type="entry name" value="TTL"/>
    <property type="match status" value="1"/>
</dbReference>
<gene>
    <name evidence="2" type="ORF">KQ657_000379</name>
</gene>
<dbReference type="Gene3D" id="3.40.1210.10">
    <property type="entry name" value="Survival protein SurE-like phosphatase/nucleotidase"/>
    <property type="match status" value="1"/>
</dbReference>
<dbReference type="Pfam" id="PF03133">
    <property type="entry name" value="TTL"/>
    <property type="match status" value="1"/>
</dbReference>
<dbReference type="InterPro" id="IPR036523">
    <property type="entry name" value="SurE-like_sf"/>
</dbReference>
<evidence type="ECO:0000313" key="2">
    <source>
        <dbReference type="EMBL" id="KAG7193692.1"/>
    </source>
</evidence>
<protein>
    <recommendedName>
        <fullName evidence="1">Survival protein SurE-like phosphatase/nucleotidase domain-containing protein</fullName>
    </recommendedName>
</protein>
<dbReference type="SUPFAM" id="SSF64167">
    <property type="entry name" value="SurE-like"/>
    <property type="match status" value="1"/>
</dbReference>
<sequence>MHVLLTNDDGPLDDATCPYMKYLVDAILTQTSWDLSIIVPDQQRSWIGKAHFAGKTLTTSYIYTKILTETKNNAINAFEGPFPSPQEKFQSLPQYQEWTLLDSTPAACADVGIHHLYGQKGPIDLVISGPNFGKNSSNLYILASGTVGAAMEAVTHGVKAIALSYAFNNLDHDFDTLKEAAKISVKLIAKLYPDLKDNEDVDLYSVNVPLIPSLKAGKTRIHYAPILLNYWNSIYTPMLEKNEGGQTQFAWTPDFKKVYKDGLEDTEHTDSRVLLDEGVSVTPLKATFKIANPLSGEIYLDNDDEINEKEVIAEQTSQKHDFALITFPKSSYIYRPLIEALLKYFTIVTDPKIAYETVGSRSNKVVHFGEYEDLNLDLITSDSANYFVCSYIYRKGLIRKHYLSNTIRYYVAKNPDSLLKTRFPDTYTLEVDYAEFLDDALDDAYELRDEIENGTKTWILKPSMSDKGQGIRLFQTIDQLQAIFDSFEGNDSDGEDEGEAEDDDKNGIIISQLRHFVVQEYQTNPLLLSAYDNKKFHLRVYVVCQGDLKVYVYRNILALFADTPFQLPSASDHSEIESDVIDLAGHLTNTCLQELEAPLVVPFWELNGLSRTQQETVFQQVCTVVGELFEAATSVDKMNFQPMQNALEIYGIDFLVDATGRPTLLEVNAYPDFKQTGDELKPLIATLFESVATKVVEPLVHGLKESNTSSLLVKVLDH</sequence>
<dbReference type="Gene3D" id="3.30.470.20">
    <property type="entry name" value="ATP-grasp fold, B domain"/>
    <property type="match status" value="1"/>
</dbReference>
<name>A0A9P8AHT0_9ASCO</name>